<dbReference type="RefSeq" id="WP_004993260.1">
    <property type="nucleotide sequence ID" value="NZ_DS999641.1"/>
</dbReference>
<feature type="region of interest" description="Disordered" evidence="1">
    <location>
        <begin position="1"/>
        <end position="22"/>
    </location>
</feature>
<proteinExistence type="predicted"/>
<feature type="region of interest" description="Disordered" evidence="1">
    <location>
        <begin position="79"/>
        <end position="109"/>
    </location>
</feature>
<evidence type="ECO:0000313" key="3">
    <source>
        <dbReference type="Proteomes" id="UP000003824"/>
    </source>
</evidence>
<evidence type="ECO:0000313" key="2">
    <source>
        <dbReference type="EMBL" id="EFE71907.2"/>
    </source>
</evidence>
<gene>
    <name evidence="2" type="ORF">SSFG_07143</name>
</gene>
<reference evidence="3" key="1">
    <citation type="submission" date="2008-12" db="EMBL/GenBank/DDBJ databases">
        <title>Annotation of Streptomyces ghanaensis ATCC 14672.</title>
        <authorList>
            <consortium name="The Broad Institute Genome Sequencing Platform"/>
            <consortium name="Broad Institute Microbial Sequencing Center"/>
            <person name="Fischbach M."/>
            <person name="Ward D."/>
            <person name="Young S."/>
            <person name="Kodira C.D."/>
            <person name="Zeng Q."/>
            <person name="Koehrsen M."/>
            <person name="Godfrey P."/>
            <person name="Alvarado L."/>
            <person name="Berlin A.M."/>
            <person name="Borenstein D."/>
            <person name="Chen Z."/>
            <person name="Engels R."/>
            <person name="Freedman E."/>
            <person name="Gellesch M."/>
            <person name="Goldberg J."/>
            <person name="Griggs A."/>
            <person name="Gujja S."/>
            <person name="Heiman D.I."/>
            <person name="Hepburn T.A."/>
            <person name="Howarth C."/>
            <person name="Jen D."/>
            <person name="Larson L."/>
            <person name="Lewis B."/>
            <person name="Mehta T."/>
            <person name="Park D."/>
            <person name="Pearson M."/>
            <person name="Roberts A."/>
            <person name="Saif S."/>
            <person name="Shea T.D."/>
            <person name="Shenoy N."/>
            <person name="Sisk P."/>
            <person name="Stolte C."/>
            <person name="Sykes S.N."/>
            <person name="Walk T."/>
            <person name="White J."/>
            <person name="Yandava C."/>
            <person name="Straight P."/>
            <person name="Clardy J."/>
            <person name="Hung D."/>
            <person name="Kolter R."/>
            <person name="Mekalanos J."/>
            <person name="Walker S."/>
            <person name="Walsh C.T."/>
            <person name="Wieland B.L.C."/>
            <person name="Ilzarbe M."/>
            <person name="Galagan J."/>
            <person name="Nusbaum C."/>
            <person name="Birren B."/>
        </authorList>
    </citation>
    <scope>NUCLEOTIDE SEQUENCE [LARGE SCALE GENOMIC DNA]</scope>
    <source>
        <strain evidence="3">ATCC 14672 / DSM 40746 / JCM 4963 / KCTC 9882 / NRRL B-12104 / FH 1290</strain>
    </source>
</reference>
<name>D6A8C4_STRV1</name>
<evidence type="ECO:0000256" key="1">
    <source>
        <dbReference type="SAM" id="MobiDB-lite"/>
    </source>
</evidence>
<protein>
    <submittedName>
        <fullName evidence="2">Predicted protein</fullName>
    </submittedName>
</protein>
<dbReference type="eggNOG" id="ENOG50320YI">
    <property type="taxonomic scope" value="Bacteria"/>
</dbReference>
<dbReference type="AlphaFoldDB" id="D6A8C4"/>
<dbReference type="Proteomes" id="UP000003824">
    <property type="component" value="Unassembled WGS sequence"/>
</dbReference>
<dbReference type="EMBL" id="DS999641">
    <property type="protein sequence ID" value="EFE71907.2"/>
    <property type="molecule type" value="Genomic_DNA"/>
</dbReference>
<organism evidence="2 3">
    <name type="scientific">Streptomyces viridosporus (strain ATCC 14672 / DSM 40746 / JCM 4963 / KCTC 9882 / NRRL B-12104 / FH 1290)</name>
    <name type="common">Streptomyces ghanaensis</name>
    <dbReference type="NCBI Taxonomy" id="566461"/>
    <lineage>
        <taxon>Bacteria</taxon>
        <taxon>Bacillati</taxon>
        <taxon>Actinomycetota</taxon>
        <taxon>Actinomycetes</taxon>
        <taxon>Kitasatosporales</taxon>
        <taxon>Streptomycetaceae</taxon>
        <taxon>Streptomyces</taxon>
    </lineage>
</organism>
<sequence>MGAHRAPSTQAPHAVEAPGNDHNFRVRVRHGTTTRTLAESEIAQRYRDRFQAASDDADRPHQVADAGFGYLSTYLTSTAHGGRAVSPGRPTTRAGPAWPQFRPYGAPVP</sequence>
<accession>D6A8C4</accession>